<evidence type="ECO:0000313" key="3">
    <source>
        <dbReference type="Proteomes" id="UP000625804"/>
    </source>
</evidence>
<feature type="transmembrane region" description="Helical" evidence="1">
    <location>
        <begin position="172"/>
        <end position="195"/>
    </location>
</feature>
<dbReference type="EMBL" id="JABTTE010000003">
    <property type="protein sequence ID" value="NSL50861.1"/>
    <property type="molecule type" value="Genomic_DNA"/>
</dbReference>
<evidence type="ECO:0000313" key="2">
    <source>
        <dbReference type="EMBL" id="NSL50861.1"/>
    </source>
</evidence>
<proteinExistence type="predicted"/>
<evidence type="ECO:0000256" key="1">
    <source>
        <dbReference type="SAM" id="Phobius"/>
    </source>
</evidence>
<dbReference type="AlphaFoldDB" id="A0A8J8GCY7"/>
<name>A0A8J8GCY7_9BACI</name>
<keyword evidence="3" id="KW-1185">Reference proteome</keyword>
<feature type="transmembrane region" description="Helical" evidence="1">
    <location>
        <begin position="138"/>
        <end position="160"/>
    </location>
</feature>
<feature type="transmembrane region" description="Helical" evidence="1">
    <location>
        <begin position="7"/>
        <end position="25"/>
    </location>
</feature>
<gene>
    <name evidence="2" type="ORF">HR057_03660</name>
</gene>
<comment type="caution">
    <text evidence="2">The sequence shown here is derived from an EMBL/GenBank/DDBJ whole genome shotgun (WGS) entry which is preliminary data.</text>
</comment>
<protein>
    <recommendedName>
        <fullName evidence="4">Intracellular septation protein A</fullName>
    </recommendedName>
</protein>
<feature type="transmembrane region" description="Helical" evidence="1">
    <location>
        <begin position="81"/>
        <end position="103"/>
    </location>
</feature>
<dbReference type="Proteomes" id="UP000625804">
    <property type="component" value="Unassembled WGS sequence"/>
</dbReference>
<reference evidence="2" key="1">
    <citation type="submission" date="2020-06" db="EMBL/GenBank/DDBJ databases">
        <title>A novel thermopfilic bacterium from Erzurum, Turkey.</title>
        <authorList>
            <person name="Adiguzel A."/>
            <person name="Ay H."/>
            <person name="Baltaci M.O."/>
        </authorList>
    </citation>
    <scope>NUCLEOTIDE SEQUENCE</scope>
    <source>
        <strain evidence="2">P2</strain>
    </source>
</reference>
<feature type="transmembrane region" description="Helical" evidence="1">
    <location>
        <begin position="57"/>
        <end position="75"/>
    </location>
</feature>
<accession>A0A8J8GCY7</accession>
<keyword evidence="1" id="KW-0472">Membrane</keyword>
<evidence type="ECO:0008006" key="4">
    <source>
        <dbReference type="Google" id="ProtNLM"/>
    </source>
</evidence>
<keyword evidence="1" id="KW-0812">Transmembrane</keyword>
<keyword evidence="1" id="KW-1133">Transmembrane helix</keyword>
<organism evidence="2 3">
    <name type="scientific">Calidifontibacillus erzurumensis</name>
    <dbReference type="NCBI Taxonomy" id="2741433"/>
    <lineage>
        <taxon>Bacteria</taxon>
        <taxon>Bacillati</taxon>
        <taxon>Bacillota</taxon>
        <taxon>Bacilli</taxon>
        <taxon>Bacillales</taxon>
        <taxon>Bacillaceae</taxon>
        <taxon>Calidifontibacillus/Schinkia group</taxon>
        <taxon>Calidifontibacillus</taxon>
    </lineage>
</organism>
<feature type="transmembrane region" description="Helical" evidence="1">
    <location>
        <begin position="31"/>
        <end position="50"/>
    </location>
</feature>
<dbReference type="RefSeq" id="WP_173730068.1">
    <property type="nucleotide sequence ID" value="NZ_JABTTE010000003.1"/>
</dbReference>
<sequence>MKKLKPIIEIICYIVLPIVIWKYGRDPLGDYYAMLLSTAPAFVYTVWNFFSERQFNVSGLYIMSSLMINTILDLISDSAEWMLWNGIYFNFGMIAFLLFTIIIKKPIVLYFLVDAAYIQGTPREESLKKYKSKEVFKYFQWLTAFLILRDVLESVVKIWLIHKYGVDGYDKILIAMRTFGWIMSAVFVGAVMYVLNKIMQFNEKEKEFEEEQENVI</sequence>
<dbReference type="NCBIfam" id="NF041646">
    <property type="entry name" value="VC0807_fam"/>
    <property type="match status" value="1"/>
</dbReference>